<dbReference type="EMBL" id="BDCR01000004">
    <property type="protein sequence ID" value="GAT64037.1"/>
    <property type="molecule type" value="Genomic_DNA"/>
</dbReference>
<reference evidence="3" key="1">
    <citation type="submission" date="2016-04" db="EMBL/GenBank/DDBJ databases">
        <title>Draft genome sequence of Paludibacter jiangxiensis strain NM7.</title>
        <authorList>
            <person name="Qiu Y."/>
            <person name="Matsuura N."/>
            <person name="Ohashi A."/>
            <person name="Tourlousse M.D."/>
            <person name="Sekiguchi Y."/>
        </authorList>
    </citation>
    <scope>NUCLEOTIDE SEQUENCE [LARGE SCALE GENOMIC DNA]</scope>
    <source>
        <strain evidence="3">NM7</strain>
    </source>
</reference>
<dbReference type="SUPFAM" id="SSF52218">
    <property type="entry name" value="Flavoproteins"/>
    <property type="match status" value="1"/>
</dbReference>
<dbReference type="Gene3D" id="3.40.50.360">
    <property type="match status" value="1"/>
</dbReference>
<dbReference type="PANTHER" id="PTHR39201">
    <property type="entry name" value="EXPORTED PROTEIN-RELATED"/>
    <property type="match status" value="1"/>
</dbReference>
<accession>A0A161LGI6</accession>
<evidence type="ECO:0000259" key="1">
    <source>
        <dbReference type="PROSITE" id="PS50902"/>
    </source>
</evidence>
<feature type="domain" description="Flavodoxin-like" evidence="1">
    <location>
        <begin position="31"/>
        <end position="184"/>
    </location>
</feature>
<evidence type="ECO:0000313" key="3">
    <source>
        <dbReference type="Proteomes" id="UP000076586"/>
    </source>
</evidence>
<keyword evidence="3" id="KW-1185">Reference proteome</keyword>
<dbReference type="Pfam" id="PF12682">
    <property type="entry name" value="Flavodoxin_4"/>
    <property type="match status" value="1"/>
</dbReference>
<comment type="caution">
    <text evidence="2">The sequence shown here is derived from an EMBL/GenBank/DDBJ whole genome shotgun (WGS) entry which is preliminary data.</text>
</comment>
<dbReference type="InterPro" id="IPR008254">
    <property type="entry name" value="Flavodoxin/NO_synth"/>
</dbReference>
<dbReference type="PANTHER" id="PTHR39201:SF1">
    <property type="entry name" value="FLAVODOXIN-LIKE DOMAIN-CONTAINING PROTEIN"/>
    <property type="match status" value="1"/>
</dbReference>
<evidence type="ECO:0000313" key="2">
    <source>
        <dbReference type="EMBL" id="GAT64037.1"/>
    </source>
</evidence>
<organism evidence="2 3">
    <name type="scientific">Paludibacter jiangxiensis</name>
    <dbReference type="NCBI Taxonomy" id="681398"/>
    <lineage>
        <taxon>Bacteria</taxon>
        <taxon>Pseudomonadati</taxon>
        <taxon>Bacteroidota</taxon>
        <taxon>Bacteroidia</taxon>
        <taxon>Bacteroidales</taxon>
        <taxon>Paludibacteraceae</taxon>
        <taxon>Paludibacter</taxon>
    </lineage>
</organism>
<dbReference type="OrthoDB" id="9806505at2"/>
<name>A0A161LGI6_9BACT</name>
<sequence length="187" mass="20841">MRTRLILFGILVAIVSMISVHGQTPVSKKKILIAYFSHSGNTRVVAQQIQKATGADIFEIKPVKDYPTDYRTVVDQAKKEIKAGYRPPLKNKVANISNYDIILIGSPNWWSTIAPPVATFLSSYNFDGKTIVPFITHGGSELGRATDDIKKLCPKSTHLEGLAIWGRSVNSDNAKVLIWLRKMKFIN</sequence>
<dbReference type="Proteomes" id="UP000076586">
    <property type="component" value="Unassembled WGS sequence"/>
</dbReference>
<gene>
    <name evidence="2" type="ORF">PJIAN_4580</name>
</gene>
<reference evidence="3" key="2">
    <citation type="journal article" date="2017" name="Genome Announc.">
        <title>Draft genome sequence of Paludibacter jiangxiensis NM7(T), a propionate-producing fermentative bacterium.</title>
        <authorList>
            <person name="Qiu Y.-L."/>
            <person name="Tourlousse D.M."/>
            <person name="Matsuura N."/>
            <person name="Ohashi A."/>
            <person name="Sekiguchi Y."/>
        </authorList>
    </citation>
    <scope>NUCLEOTIDE SEQUENCE [LARGE SCALE GENOMIC DNA]</scope>
    <source>
        <strain evidence="3">NM7</strain>
    </source>
</reference>
<dbReference type="AlphaFoldDB" id="A0A161LGI6"/>
<proteinExistence type="predicted"/>
<dbReference type="InterPro" id="IPR029039">
    <property type="entry name" value="Flavoprotein-like_sf"/>
</dbReference>
<protein>
    <submittedName>
        <fullName evidence="2">Flavodoxin</fullName>
    </submittedName>
</protein>
<dbReference type="PROSITE" id="PS50902">
    <property type="entry name" value="FLAVODOXIN_LIKE"/>
    <property type="match status" value="1"/>
</dbReference>
<dbReference type="GO" id="GO:0010181">
    <property type="term" value="F:FMN binding"/>
    <property type="evidence" value="ECO:0007669"/>
    <property type="project" value="InterPro"/>
</dbReference>
<dbReference type="RefSeq" id="WP_084252413.1">
    <property type="nucleotide sequence ID" value="NZ_BDCR01000004.1"/>
</dbReference>
<dbReference type="STRING" id="681398.PJIAN_4580"/>